<evidence type="ECO:0000313" key="3">
    <source>
        <dbReference type="Proteomes" id="UP001356308"/>
    </source>
</evidence>
<evidence type="ECO:0000256" key="1">
    <source>
        <dbReference type="SAM" id="Phobius"/>
    </source>
</evidence>
<protein>
    <submittedName>
        <fullName evidence="2">DUF6168 family protein</fullName>
    </submittedName>
</protein>
<dbReference type="Proteomes" id="UP001356308">
    <property type="component" value="Unassembled WGS sequence"/>
</dbReference>
<dbReference type="Pfam" id="PF19665">
    <property type="entry name" value="DUF6168"/>
    <property type="match status" value="1"/>
</dbReference>
<comment type="caution">
    <text evidence="2">The sequence shown here is derived from an EMBL/GenBank/DDBJ whole genome shotgun (WGS) entry which is preliminary data.</text>
</comment>
<feature type="transmembrane region" description="Helical" evidence="1">
    <location>
        <begin position="7"/>
        <end position="29"/>
    </location>
</feature>
<feature type="transmembrane region" description="Helical" evidence="1">
    <location>
        <begin position="41"/>
        <end position="62"/>
    </location>
</feature>
<feature type="transmembrane region" description="Helical" evidence="1">
    <location>
        <begin position="69"/>
        <end position="92"/>
    </location>
</feature>
<evidence type="ECO:0000313" key="2">
    <source>
        <dbReference type="EMBL" id="MEE1978391.1"/>
    </source>
</evidence>
<keyword evidence="3" id="KW-1185">Reference proteome</keyword>
<dbReference type="EMBL" id="JAZDDG010000013">
    <property type="protein sequence ID" value="MEE1978391.1"/>
    <property type="molecule type" value="Genomic_DNA"/>
</dbReference>
<sequence>MKKQNPILLFNFILVTLLAVVFFIHTSILSLQGFPKYGNSIILSYLLNFLLAAIIYIGLFLFRNRIKTQIGFVFIAGSFLKFLVFFLVFYPGFKVDGNISSLEFAAFFVPYAICLSVETIFMAKMLQKMDKF</sequence>
<reference evidence="2 3" key="1">
    <citation type="submission" date="2024-01" db="EMBL/GenBank/DDBJ databases">
        <title>Maribacter spp. originated from different algae showed divergent polysaccharides utilization ability.</title>
        <authorList>
            <person name="Wang H."/>
            <person name="Wu Y."/>
        </authorList>
    </citation>
    <scope>NUCLEOTIDE SEQUENCE [LARGE SCALE GENOMIC DNA]</scope>
    <source>
        <strain evidence="2 3">PR1</strain>
    </source>
</reference>
<keyword evidence="1" id="KW-0812">Transmembrane</keyword>
<keyword evidence="1" id="KW-0472">Membrane</keyword>
<gene>
    <name evidence="2" type="ORF">V1I91_20105</name>
</gene>
<name>A0ABU7J0V1_9FLAO</name>
<organism evidence="2 3">
    <name type="scientific">Maribacter cobaltidurans</name>
    <dbReference type="NCBI Taxonomy" id="1178778"/>
    <lineage>
        <taxon>Bacteria</taxon>
        <taxon>Pseudomonadati</taxon>
        <taxon>Bacteroidota</taxon>
        <taxon>Flavobacteriia</taxon>
        <taxon>Flavobacteriales</taxon>
        <taxon>Flavobacteriaceae</taxon>
        <taxon>Maribacter</taxon>
    </lineage>
</organism>
<feature type="transmembrane region" description="Helical" evidence="1">
    <location>
        <begin position="104"/>
        <end position="123"/>
    </location>
</feature>
<keyword evidence="1" id="KW-1133">Transmembrane helix</keyword>
<dbReference type="InterPro" id="IPR046166">
    <property type="entry name" value="DUF6168"/>
</dbReference>
<proteinExistence type="predicted"/>
<dbReference type="RefSeq" id="WP_272653040.1">
    <property type="nucleotide sequence ID" value="NZ_JAZDDG010000013.1"/>
</dbReference>
<accession>A0ABU7J0V1</accession>